<dbReference type="RefSeq" id="WP_194930268.1">
    <property type="nucleotide sequence ID" value="NZ_JADLZT010000003.1"/>
</dbReference>
<accession>A0ABS0B4Y7</accession>
<comment type="caution">
    <text evidence="2">The sequence shown here is derived from an EMBL/GenBank/DDBJ whole genome shotgun (WGS) entry which is preliminary data.</text>
</comment>
<feature type="transmembrane region" description="Helical" evidence="1">
    <location>
        <begin position="38"/>
        <end position="61"/>
    </location>
</feature>
<organism evidence="2 3">
    <name type="scientific">Lysobacter niastensis</name>
    <dbReference type="NCBI Taxonomy" id="380629"/>
    <lineage>
        <taxon>Bacteria</taxon>
        <taxon>Pseudomonadati</taxon>
        <taxon>Pseudomonadota</taxon>
        <taxon>Gammaproteobacteria</taxon>
        <taxon>Lysobacterales</taxon>
        <taxon>Lysobacteraceae</taxon>
        <taxon>Lysobacter</taxon>
    </lineage>
</organism>
<keyword evidence="1" id="KW-0472">Membrane</keyword>
<keyword evidence="3" id="KW-1185">Reference proteome</keyword>
<sequence length="95" mass="9718">MDGLLVPLILAASSLPAFLAAALIARGARRAGQPGAPALARLMLMVGIAILAGAAGLLWAGDNDTRRLAVIVAMVLAVNGLGVVLLVRLARSRRR</sequence>
<name>A0ABS0B4Y7_9GAMM</name>
<dbReference type="EMBL" id="JADLZT010000003">
    <property type="protein sequence ID" value="MBF6023678.1"/>
    <property type="molecule type" value="Genomic_DNA"/>
</dbReference>
<keyword evidence="1" id="KW-1133">Transmembrane helix</keyword>
<dbReference type="Proteomes" id="UP001429984">
    <property type="component" value="Unassembled WGS sequence"/>
</dbReference>
<gene>
    <name evidence="2" type="ORF">IU514_06530</name>
</gene>
<proteinExistence type="predicted"/>
<keyword evidence="1" id="KW-0812">Transmembrane</keyword>
<feature type="transmembrane region" description="Helical" evidence="1">
    <location>
        <begin position="67"/>
        <end position="90"/>
    </location>
</feature>
<reference evidence="2 3" key="1">
    <citation type="submission" date="2020-11" db="EMBL/GenBank/DDBJ databases">
        <title>Draft Genome Sequence and Secondary Metabolite Biosynthetic Potential of the Lysobacter niastensis Type strain DSM 18481.</title>
        <authorList>
            <person name="Turrini P."/>
            <person name="Artuso I."/>
            <person name="Tescari M."/>
            <person name="Lugli G.A."/>
            <person name="Frangipani E."/>
            <person name="Ventura M."/>
            <person name="Visca P."/>
        </authorList>
    </citation>
    <scope>NUCLEOTIDE SEQUENCE [LARGE SCALE GENOMIC DNA]</scope>
    <source>
        <strain evidence="2 3">DSM 18481</strain>
    </source>
</reference>
<feature type="transmembrane region" description="Helical" evidence="1">
    <location>
        <begin position="6"/>
        <end position="26"/>
    </location>
</feature>
<evidence type="ECO:0000256" key="1">
    <source>
        <dbReference type="SAM" id="Phobius"/>
    </source>
</evidence>
<evidence type="ECO:0000313" key="3">
    <source>
        <dbReference type="Proteomes" id="UP001429984"/>
    </source>
</evidence>
<evidence type="ECO:0000313" key="2">
    <source>
        <dbReference type="EMBL" id="MBF6023678.1"/>
    </source>
</evidence>
<protein>
    <submittedName>
        <fullName evidence="2">Uncharacterized protein</fullName>
    </submittedName>
</protein>